<dbReference type="OrthoDB" id="3189033at2759"/>
<organism evidence="2 3">
    <name type="scientific">Planoprotostelium fungivorum</name>
    <dbReference type="NCBI Taxonomy" id="1890364"/>
    <lineage>
        <taxon>Eukaryota</taxon>
        <taxon>Amoebozoa</taxon>
        <taxon>Evosea</taxon>
        <taxon>Variosea</taxon>
        <taxon>Cavosteliida</taxon>
        <taxon>Cavosteliaceae</taxon>
        <taxon>Planoprotostelium</taxon>
    </lineage>
</organism>
<evidence type="ECO:0000313" key="3">
    <source>
        <dbReference type="Proteomes" id="UP000241769"/>
    </source>
</evidence>
<dbReference type="EMBL" id="MDYQ01000352">
    <property type="protein sequence ID" value="PRP76102.1"/>
    <property type="molecule type" value="Genomic_DNA"/>
</dbReference>
<name>A0A2P6MWJ9_9EUKA</name>
<dbReference type="Proteomes" id="UP000241769">
    <property type="component" value="Unassembled WGS sequence"/>
</dbReference>
<dbReference type="AlphaFoldDB" id="A0A2P6MWJ9"/>
<reference evidence="2 3" key="1">
    <citation type="journal article" date="2018" name="Genome Biol. Evol.">
        <title>Multiple Roots of Fruiting Body Formation in Amoebozoa.</title>
        <authorList>
            <person name="Hillmann F."/>
            <person name="Forbes G."/>
            <person name="Novohradska S."/>
            <person name="Ferling I."/>
            <person name="Riege K."/>
            <person name="Groth M."/>
            <person name="Westermann M."/>
            <person name="Marz M."/>
            <person name="Spaller T."/>
            <person name="Winckler T."/>
            <person name="Schaap P."/>
            <person name="Glockner G."/>
        </authorList>
    </citation>
    <scope>NUCLEOTIDE SEQUENCE [LARGE SCALE GENOMIC DNA]</scope>
    <source>
        <strain evidence="2 3">Jena</strain>
    </source>
</reference>
<proteinExistence type="predicted"/>
<evidence type="ECO:0000313" key="2">
    <source>
        <dbReference type="EMBL" id="PRP76102.1"/>
    </source>
</evidence>
<keyword evidence="3" id="KW-1185">Reference proteome</keyword>
<dbReference type="STRING" id="1890364.A0A2P6MWJ9"/>
<evidence type="ECO:0000256" key="1">
    <source>
        <dbReference type="SAM" id="MobiDB-lite"/>
    </source>
</evidence>
<feature type="compositionally biased region" description="Polar residues" evidence="1">
    <location>
        <begin position="11"/>
        <end position="31"/>
    </location>
</feature>
<sequence length="354" mass="38318">MGQFKYDVTGSEETSTSIHDLYTAPSTSLEASTPREGKNCPQDPKKMAGRGDVKEAKQSKNVPGRGAWKTTKSAAIRGISSALNATKSSGIEFLTRVGDHQETSGANTVPLREMILVHPPIVNLRADFINDIMRTKQKATRDAIIATSLLPVAEAFDLLSTVVWPFGGALEIDAVWAISSFRGAKAARSVANRLSGSGDTLTLSFRSEGKGVSWEIPYILSGYMASACHNRNPTRFPLDFRRVPVFMAPGGLLNTHPTAMTSPARYTKTGIYNAPHPSLYNPSPFPSSGDVSHSSSTVYNVPHQFIYHSALQTNYDSPHKVTSDTVQRVDPKLDATERQSATVSHVNLVAPTSE</sequence>
<gene>
    <name evidence="2" type="ORF">PROFUN_12907</name>
</gene>
<feature type="compositionally biased region" description="Basic and acidic residues" evidence="1">
    <location>
        <begin position="33"/>
        <end position="58"/>
    </location>
</feature>
<protein>
    <submittedName>
        <fullName evidence="2">Uncharacterized protein</fullName>
    </submittedName>
</protein>
<feature type="region of interest" description="Disordered" evidence="1">
    <location>
        <begin position="1"/>
        <end position="68"/>
    </location>
</feature>
<accession>A0A2P6MWJ9</accession>
<comment type="caution">
    <text evidence="2">The sequence shown here is derived from an EMBL/GenBank/DDBJ whole genome shotgun (WGS) entry which is preliminary data.</text>
</comment>
<dbReference type="InParanoid" id="A0A2P6MWJ9"/>